<reference evidence="1 2" key="1">
    <citation type="submission" date="2018-12" db="EMBL/GenBank/DDBJ databases">
        <title>Characterization of a novel siphovirus infacting Bacillus anthracis.</title>
        <authorList>
            <person name="Hu X."/>
            <person name="Wan X."/>
            <person name="Geng P."/>
            <person name="Yuan Z."/>
        </authorList>
    </citation>
    <scope>NUCLEOTIDE SEQUENCE [LARGE SCALE GENOMIC DNA]</scope>
</reference>
<sequence length="109" mass="12970">MKIQLPNGKKKTLDDNIPLEEKKKVVQELTDKWEAIVRLNWHSKSVKYFLDSLANYLVWHKEEDEKQSEDKEVMSRNKTNRLHRGRKDIPFSCLNDKDKELLFGERGAE</sequence>
<evidence type="ECO:0000313" key="1">
    <source>
        <dbReference type="EMBL" id="AZU98950.1"/>
    </source>
</evidence>
<dbReference type="EMBL" id="MK288021">
    <property type="protein sequence ID" value="AZU98950.1"/>
    <property type="molecule type" value="Genomic_DNA"/>
</dbReference>
<gene>
    <name evidence="1" type="ORF">pW2_118</name>
</gene>
<dbReference type="Proteomes" id="UP000287896">
    <property type="component" value="Segment"/>
</dbReference>
<keyword evidence="2" id="KW-1185">Reference proteome</keyword>
<proteinExistence type="predicted"/>
<organism evidence="1 2">
    <name type="scientific">Bacillus phage pW2</name>
    <dbReference type="NCBI Taxonomy" id="2500559"/>
    <lineage>
        <taxon>Viruses</taxon>
        <taxon>Duplodnaviria</taxon>
        <taxon>Heunggongvirae</taxon>
        <taxon>Uroviricota</taxon>
        <taxon>Caudoviricetes</taxon>
        <taxon>Joanripponvirinae</taxon>
        <taxon>Sophritavirus</taxon>
        <taxon>Sophritavirus pW2</taxon>
    </lineage>
</organism>
<evidence type="ECO:0000313" key="2">
    <source>
        <dbReference type="Proteomes" id="UP000287896"/>
    </source>
</evidence>
<accession>A0A3Q9R7L7</accession>
<protein>
    <submittedName>
        <fullName evidence="1">Uncharacterized protein</fullName>
    </submittedName>
</protein>
<name>A0A3Q9R7L7_9CAUD</name>